<dbReference type="PANTHER" id="PTHR28630:SF3">
    <property type="entry name" value="PEROXIREDOXIN-LIKE 2C"/>
    <property type="match status" value="1"/>
</dbReference>
<accession>A0AAW1RK91</accession>
<evidence type="ECO:0000313" key="3">
    <source>
        <dbReference type="Proteomes" id="UP001485043"/>
    </source>
</evidence>
<organism evidence="2 3">
    <name type="scientific">Apatococcus fuscideae</name>
    <dbReference type="NCBI Taxonomy" id="2026836"/>
    <lineage>
        <taxon>Eukaryota</taxon>
        <taxon>Viridiplantae</taxon>
        <taxon>Chlorophyta</taxon>
        <taxon>core chlorophytes</taxon>
        <taxon>Trebouxiophyceae</taxon>
        <taxon>Chlorellales</taxon>
        <taxon>Chlorellaceae</taxon>
        <taxon>Apatococcus</taxon>
    </lineage>
</organism>
<protein>
    <submittedName>
        <fullName evidence="2">Uncharacterized protein</fullName>
    </submittedName>
</protein>
<reference evidence="2 3" key="1">
    <citation type="journal article" date="2024" name="Nat. Commun.">
        <title>Phylogenomics reveals the evolutionary origins of lichenization in chlorophyte algae.</title>
        <authorList>
            <person name="Puginier C."/>
            <person name="Libourel C."/>
            <person name="Otte J."/>
            <person name="Skaloud P."/>
            <person name="Haon M."/>
            <person name="Grisel S."/>
            <person name="Petersen M."/>
            <person name="Berrin J.G."/>
            <person name="Delaux P.M."/>
            <person name="Dal Grande F."/>
            <person name="Keller J."/>
        </authorList>
    </citation>
    <scope>NUCLEOTIDE SEQUENCE [LARGE SCALE GENOMIC DNA]</scope>
    <source>
        <strain evidence="2 3">SAG 2523</strain>
    </source>
</reference>
<dbReference type="InterPro" id="IPR032801">
    <property type="entry name" value="PXL2A/B/C"/>
</dbReference>
<keyword evidence="3" id="KW-1185">Reference proteome</keyword>
<dbReference type="Gene3D" id="3.40.30.10">
    <property type="entry name" value="Glutaredoxin"/>
    <property type="match status" value="1"/>
</dbReference>
<dbReference type="SUPFAM" id="SSF52833">
    <property type="entry name" value="Thioredoxin-like"/>
    <property type="match status" value="1"/>
</dbReference>
<evidence type="ECO:0000313" key="2">
    <source>
        <dbReference type="EMBL" id="KAK9834214.1"/>
    </source>
</evidence>
<dbReference type="EMBL" id="JALJOV010002125">
    <property type="protein sequence ID" value="KAK9834214.1"/>
    <property type="molecule type" value="Genomic_DNA"/>
</dbReference>
<gene>
    <name evidence="2" type="ORF">WJX84_000088</name>
</gene>
<dbReference type="Proteomes" id="UP001485043">
    <property type="component" value="Unassembled WGS sequence"/>
</dbReference>
<proteinExistence type="predicted"/>
<comment type="caution">
    <text evidence="2">The sequence shown here is derived from an EMBL/GenBank/DDBJ whole genome shotgun (WGS) entry which is preliminary data.</text>
</comment>
<dbReference type="PANTHER" id="PTHR28630">
    <property type="match status" value="1"/>
</dbReference>
<feature type="region of interest" description="Disordered" evidence="1">
    <location>
        <begin position="1"/>
        <end position="33"/>
    </location>
</feature>
<name>A0AAW1RK91_9CHLO</name>
<dbReference type="Pfam" id="PF13911">
    <property type="entry name" value="AhpC-TSA_2"/>
    <property type="match status" value="1"/>
</dbReference>
<feature type="compositionally biased region" description="Basic and acidic residues" evidence="1">
    <location>
        <begin position="15"/>
        <end position="26"/>
    </location>
</feature>
<dbReference type="AlphaFoldDB" id="A0AAW1RK91"/>
<dbReference type="InterPro" id="IPR036249">
    <property type="entry name" value="Thioredoxin-like_sf"/>
</dbReference>
<sequence>MIRIVSAGSAHSGRKSSERLNTERQGPRGTTTARRRSLGVGAIFCFSTTMAKQGIPDLNISELWKGKNVYTTGGQVVEASQLINGATVIALMRHFGCWKQAQSLLQHKPEMDSAGVSLVAIGIGTPDTGAEFCKRSGFLADNLYCDPDKTLYTSLSFRRGWMSTLFTWRSFPALWALFFPNQSSLKDVMQNYDNNMTLPSDVQMTLQQGGVLHVYCDLAQTALLTRSIKVLQGSLVPTSTCRRMATTLSAGPEIFSVVLVEVQPTV</sequence>
<evidence type="ECO:0000256" key="1">
    <source>
        <dbReference type="SAM" id="MobiDB-lite"/>
    </source>
</evidence>